<keyword evidence="1" id="KW-0812">Transmembrane</keyword>
<gene>
    <name evidence="2" type="ORF">SDC9_04633</name>
</gene>
<evidence type="ECO:0000256" key="1">
    <source>
        <dbReference type="SAM" id="Phobius"/>
    </source>
</evidence>
<feature type="transmembrane region" description="Helical" evidence="1">
    <location>
        <begin position="70"/>
        <end position="88"/>
    </location>
</feature>
<dbReference type="AlphaFoldDB" id="A0A644SWV1"/>
<sequence length="118" mass="11710">MAEKYPVEKKDLSDKGTKGIMSAGAGLGLLGVNALLGVPVLGWALSAGLVLLGAIGLFGKTKTDKTSGSILTAAGVAGLATMFLPGLARGLLGAGGLGLLIYGIVNIGSFLSGLRRKN</sequence>
<dbReference type="EMBL" id="VSSQ01000008">
    <property type="protein sequence ID" value="MPL59085.1"/>
    <property type="molecule type" value="Genomic_DNA"/>
</dbReference>
<accession>A0A644SWV1</accession>
<feature type="transmembrane region" description="Helical" evidence="1">
    <location>
        <begin position="94"/>
        <end position="114"/>
    </location>
</feature>
<proteinExistence type="predicted"/>
<evidence type="ECO:0008006" key="3">
    <source>
        <dbReference type="Google" id="ProtNLM"/>
    </source>
</evidence>
<name>A0A644SWV1_9ZZZZ</name>
<feature type="transmembrane region" description="Helical" evidence="1">
    <location>
        <begin position="40"/>
        <end position="58"/>
    </location>
</feature>
<reference evidence="2" key="1">
    <citation type="submission" date="2019-08" db="EMBL/GenBank/DDBJ databases">
        <authorList>
            <person name="Kucharzyk K."/>
            <person name="Murdoch R.W."/>
            <person name="Higgins S."/>
            <person name="Loffler F."/>
        </authorList>
    </citation>
    <scope>NUCLEOTIDE SEQUENCE</scope>
</reference>
<keyword evidence="1" id="KW-0472">Membrane</keyword>
<protein>
    <recommendedName>
        <fullName evidence="3">DUF308 domain-containing protein</fullName>
    </recommendedName>
</protein>
<comment type="caution">
    <text evidence="2">The sequence shown here is derived from an EMBL/GenBank/DDBJ whole genome shotgun (WGS) entry which is preliminary data.</text>
</comment>
<keyword evidence="1" id="KW-1133">Transmembrane helix</keyword>
<organism evidence="2">
    <name type="scientific">bioreactor metagenome</name>
    <dbReference type="NCBI Taxonomy" id="1076179"/>
    <lineage>
        <taxon>unclassified sequences</taxon>
        <taxon>metagenomes</taxon>
        <taxon>ecological metagenomes</taxon>
    </lineage>
</organism>
<evidence type="ECO:0000313" key="2">
    <source>
        <dbReference type="EMBL" id="MPL59085.1"/>
    </source>
</evidence>